<name>A0ABM8PD19_9HYPH</name>
<feature type="domain" description="Phasin" evidence="1">
    <location>
        <begin position="11"/>
        <end position="98"/>
    </location>
</feature>
<gene>
    <name evidence="2" type="ORF">REJC140_00205</name>
</gene>
<dbReference type="Pfam" id="PF09361">
    <property type="entry name" value="Phasin_2"/>
    <property type="match status" value="1"/>
</dbReference>
<reference evidence="2 3" key="1">
    <citation type="submission" date="2020-11" db="EMBL/GenBank/DDBJ databases">
        <authorList>
            <person name="Lassalle F."/>
        </authorList>
    </citation>
    <scope>NUCLEOTIDE SEQUENCE [LARGE SCALE GENOMIC DNA]</scope>
    <source>
        <strain evidence="2 3">JC140</strain>
    </source>
</reference>
<protein>
    <submittedName>
        <fullName evidence="2">Phasin family protein</fullName>
    </submittedName>
</protein>
<dbReference type="Proteomes" id="UP000606921">
    <property type="component" value="Unassembled WGS sequence"/>
</dbReference>
<accession>A0ABM8PD19</accession>
<sequence length="117" mass="12800">MFNFDDASRKSSEVMEEMLKSYSEMAKGFQTIATEAGDYSRRSFQDMTSFMESLMSARGLEDAYQLQADYMKSSYDAFVAEAGKLSELYADLAKSAYASKARVPTGSSTAVVAAEAA</sequence>
<dbReference type="InterPro" id="IPR018968">
    <property type="entry name" value="Phasin"/>
</dbReference>
<comment type="caution">
    <text evidence="2">The sequence shown here is derived from an EMBL/GenBank/DDBJ whole genome shotgun (WGS) entry which is preliminary data.</text>
</comment>
<evidence type="ECO:0000313" key="3">
    <source>
        <dbReference type="Proteomes" id="UP000606921"/>
    </source>
</evidence>
<organism evidence="2 3">
    <name type="scientific">Pseudorhizobium endolithicum</name>
    <dbReference type="NCBI Taxonomy" id="1191678"/>
    <lineage>
        <taxon>Bacteria</taxon>
        <taxon>Pseudomonadati</taxon>
        <taxon>Pseudomonadota</taxon>
        <taxon>Alphaproteobacteria</taxon>
        <taxon>Hyphomicrobiales</taxon>
        <taxon>Rhizobiaceae</taxon>
        <taxon>Rhizobium/Agrobacterium group</taxon>
        <taxon>Pseudorhizobium</taxon>
    </lineage>
</organism>
<keyword evidence="3" id="KW-1185">Reference proteome</keyword>
<evidence type="ECO:0000313" key="2">
    <source>
        <dbReference type="EMBL" id="CAD7023427.1"/>
    </source>
</evidence>
<dbReference type="RefSeq" id="WP_142520352.1">
    <property type="nucleotide sequence ID" value="NZ_CABFWF030000001.1"/>
</dbReference>
<proteinExistence type="predicted"/>
<dbReference type="EMBL" id="CABFWF030000001">
    <property type="protein sequence ID" value="CAD7023427.1"/>
    <property type="molecule type" value="Genomic_DNA"/>
</dbReference>
<evidence type="ECO:0000259" key="1">
    <source>
        <dbReference type="Pfam" id="PF09361"/>
    </source>
</evidence>